<proteinExistence type="predicted"/>
<gene>
    <name evidence="1" type="ORF">S01H1_22212</name>
</gene>
<reference evidence="1" key="1">
    <citation type="journal article" date="2014" name="Front. Microbiol.">
        <title>High frequency of phylogenetically diverse reductive dehalogenase-homologous genes in deep subseafloor sedimentary metagenomes.</title>
        <authorList>
            <person name="Kawai M."/>
            <person name="Futagami T."/>
            <person name="Toyoda A."/>
            <person name="Takaki Y."/>
            <person name="Nishi S."/>
            <person name="Hori S."/>
            <person name="Arai W."/>
            <person name="Tsubouchi T."/>
            <person name="Morono Y."/>
            <person name="Uchiyama I."/>
            <person name="Ito T."/>
            <person name="Fujiyama A."/>
            <person name="Inagaki F."/>
            <person name="Takami H."/>
        </authorList>
    </citation>
    <scope>NUCLEOTIDE SEQUENCE</scope>
    <source>
        <strain evidence="1">Expedition CK06-06</strain>
    </source>
</reference>
<sequence>MNGAKNKLVLLSMAVGLLGPAARAGHSQPPGAVSKAPAWQTPSAEDIKGQALAWLEGKTADEATRAKAAAVWLNIPQRPAGGELLSRLGATFALVDPGAAKLVEL</sequence>
<dbReference type="EMBL" id="BARS01012483">
    <property type="protein sequence ID" value="GAF99316.1"/>
    <property type="molecule type" value="Genomic_DNA"/>
</dbReference>
<evidence type="ECO:0000313" key="1">
    <source>
        <dbReference type="EMBL" id="GAF99316.1"/>
    </source>
</evidence>
<protein>
    <submittedName>
        <fullName evidence="1">Uncharacterized protein</fullName>
    </submittedName>
</protein>
<accession>X0UJ39</accession>
<organism evidence="1">
    <name type="scientific">marine sediment metagenome</name>
    <dbReference type="NCBI Taxonomy" id="412755"/>
    <lineage>
        <taxon>unclassified sequences</taxon>
        <taxon>metagenomes</taxon>
        <taxon>ecological metagenomes</taxon>
    </lineage>
</organism>
<feature type="non-terminal residue" evidence="1">
    <location>
        <position position="105"/>
    </location>
</feature>
<comment type="caution">
    <text evidence="1">The sequence shown here is derived from an EMBL/GenBank/DDBJ whole genome shotgun (WGS) entry which is preliminary data.</text>
</comment>
<name>X0UJ39_9ZZZZ</name>
<dbReference type="AlphaFoldDB" id="X0UJ39"/>